<evidence type="ECO:0000256" key="3">
    <source>
        <dbReference type="ARBA" id="ARBA00023125"/>
    </source>
</evidence>
<organism evidence="5 6">
    <name type="scientific">Pseudoxanthomonas taiwanensis</name>
    <dbReference type="NCBI Taxonomy" id="176598"/>
    <lineage>
        <taxon>Bacteria</taxon>
        <taxon>Pseudomonadati</taxon>
        <taxon>Pseudomonadota</taxon>
        <taxon>Gammaproteobacteria</taxon>
        <taxon>Lysobacterales</taxon>
        <taxon>Lysobacteraceae</taxon>
        <taxon>Pseudoxanthomonas</taxon>
    </lineage>
</organism>
<proteinExistence type="inferred from homology"/>
<keyword evidence="3" id="KW-0238">DNA-binding</keyword>
<dbReference type="PANTHER" id="PTHR30408">
    <property type="entry name" value="TYPE-1 RESTRICTION ENZYME ECOKI SPECIFICITY PROTEIN"/>
    <property type="match status" value="1"/>
</dbReference>
<dbReference type="GO" id="GO:0009307">
    <property type="term" value="P:DNA restriction-modification system"/>
    <property type="evidence" value="ECO:0007669"/>
    <property type="project" value="UniProtKB-KW"/>
</dbReference>
<evidence type="ECO:0000313" key="6">
    <source>
        <dbReference type="Proteomes" id="UP000717981"/>
    </source>
</evidence>
<feature type="domain" description="Type I restriction modification DNA specificity" evidence="4">
    <location>
        <begin position="202"/>
        <end position="390"/>
    </location>
</feature>
<dbReference type="GO" id="GO:0003677">
    <property type="term" value="F:DNA binding"/>
    <property type="evidence" value="ECO:0007669"/>
    <property type="project" value="UniProtKB-KW"/>
</dbReference>
<gene>
    <name evidence="5" type="ORF">CR938_03030</name>
</gene>
<dbReference type="AlphaFoldDB" id="A0A921TIR6"/>
<evidence type="ECO:0000256" key="1">
    <source>
        <dbReference type="ARBA" id="ARBA00010923"/>
    </source>
</evidence>
<evidence type="ECO:0000313" key="5">
    <source>
        <dbReference type="EMBL" id="KAF1690167.1"/>
    </source>
</evidence>
<sequence>MNGTETGSATLAELCDLISEQVHPVDVPEALYVGLEHVIPGRLRRSGGGIARDVQSHKYAFRRNDILYGKLRPYLDKAILADTDGVCTTELLVLRAKPGVDPRFLACLVHDPDFVEHALTGVTGAHHPRTSWAHIAQFECPRFSYEEQQAIAALLWRVQDLLKVCEDALEVAQDLKRAAMRELFTRGLRGEPQKETEVGPVPESWDVTTLGLLCDRNGGRIQTGPFGSQLHANEYEADGVPVINPTHLEGNRISHSEVPRVSIETAARLTRHKVEPGDILFGRRGEIGRHGLVSNAETGWLCGTGCFVVRVRHPGLDNAFLSYLFSTESTVSWLVAHAAGTIMPNLNNVVLSQLPVIYPRLDEQHDIVAILDAIDRKIELHRKKRAVLEELFKALLHKLMTGEVRVDALDLSALQAHAGPVSPAAEPAV</sequence>
<name>A0A921TIR6_9GAMM</name>
<comment type="caution">
    <text evidence="5">The sequence shown here is derived from an EMBL/GenBank/DDBJ whole genome shotgun (WGS) entry which is preliminary data.</text>
</comment>
<dbReference type="SUPFAM" id="SSF116734">
    <property type="entry name" value="DNA methylase specificity domain"/>
    <property type="match status" value="2"/>
</dbReference>
<keyword evidence="2" id="KW-0680">Restriction system</keyword>
<dbReference type="InterPro" id="IPR000055">
    <property type="entry name" value="Restrct_endonuc_typeI_TRD"/>
</dbReference>
<dbReference type="Proteomes" id="UP000717981">
    <property type="component" value="Unassembled WGS sequence"/>
</dbReference>
<dbReference type="OrthoDB" id="9798929at2"/>
<accession>A0A921TIR6</accession>
<dbReference type="InterPro" id="IPR052021">
    <property type="entry name" value="Type-I_RS_S_subunit"/>
</dbReference>
<evidence type="ECO:0000259" key="4">
    <source>
        <dbReference type="Pfam" id="PF01420"/>
    </source>
</evidence>
<protein>
    <recommendedName>
        <fullName evidence="4">Type I restriction modification DNA specificity domain-containing protein</fullName>
    </recommendedName>
</protein>
<dbReference type="CDD" id="cd16961">
    <property type="entry name" value="RMtype1_S_TRD-CR_like"/>
    <property type="match status" value="1"/>
</dbReference>
<evidence type="ECO:0000256" key="2">
    <source>
        <dbReference type="ARBA" id="ARBA00022747"/>
    </source>
</evidence>
<dbReference type="PANTHER" id="PTHR30408:SF12">
    <property type="entry name" value="TYPE I RESTRICTION ENZYME MJAVIII SPECIFICITY SUBUNIT"/>
    <property type="match status" value="1"/>
</dbReference>
<comment type="similarity">
    <text evidence="1">Belongs to the type-I restriction system S methylase family.</text>
</comment>
<dbReference type="EMBL" id="PDWK01000009">
    <property type="protein sequence ID" value="KAF1690167.1"/>
    <property type="molecule type" value="Genomic_DNA"/>
</dbReference>
<dbReference type="RefSeq" id="WP_162123596.1">
    <property type="nucleotide sequence ID" value="NZ_PDWK01000009.1"/>
</dbReference>
<dbReference type="Gene3D" id="3.90.220.20">
    <property type="entry name" value="DNA methylase specificity domains"/>
    <property type="match status" value="2"/>
</dbReference>
<keyword evidence="6" id="KW-1185">Reference proteome</keyword>
<dbReference type="Pfam" id="PF01420">
    <property type="entry name" value="Methylase_S"/>
    <property type="match status" value="1"/>
</dbReference>
<reference evidence="5" key="1">
    <citation type="submission" date="2017-10" db="EMBL/GenBank/DDBJ databases">
        <title>Whole genome sequencing of members of genus Pseudoxanthomonas.</title>
        <authorList>
            <person name="Kumar S."/>
            <person name="Bansal K."/>
            <person name="Kaur A."/>
            <person name="Patil P."/>
            <person name="Sharma S."/>
            <person name="Patil P.B."/>
        </authorList>
    </citation>
    <scope>NUCLEOTIDE SEQUENCE</scope>
    <source>
        <strain evidence="5">DSM 22914</strain>
    </source>
</reference>
<dbReference type="InterPro" id="IPR044946">
    <property type="entry name" value="Restrct_endonuc_typeI_TRD_sf"/>
</dbReference>